<dbReference type="EMBL" id="CP039712">
    <property type="protein sequence ID" value="QCI86289.1"/>
    <property type="molecule type" value="Genomic_DNA"/>
</dbReference>
<evidence type="ECO:0000256" key="2">
    <source>
        <dbReference type="ARBA" id="ARBA00022525"/>
    </source>
</evidence>
<evidence type="ECO:0000256" key="3">
    <source>
        <dbReference type="ARBA" id="ARBA00022729"/>
    </source>
</evidence>
<keyword evidence="6" id="KW-1133">Transmembrane helix</keyword>
<keyword evidence="11" id="KW-1185">Reference proteome</keyword>
<evidence type="ECO:0000256" key="7">
    <source>
        <dbReference type="SAM" id="SignalP"/>
    </source>
</evidence>
<keyword evidence="6" id="KW-0472">Membrane</keyword>
<dbReference type="KEGG" id="vao:FA707_06940"/>
<keyword evidence="3 7" id="KW-0732">Signal</keyword>
<organism evidence="9 11">
    <name type="scientific">Vagococcus zengguangii</name>
    <dbReference type="NCBI Taxonomy" id="2571750"/>
    <lineage>
        <taxon>Bacteria</taxon>
        <taxon>Bacillati</taxon>
        <taxon>Bacillota</taxon>
        <taxon>Bacilli</taxon>
        <taxon>Lactobacillales</taxon>
        <taxon>Enterococcaceae</taxon>
        <taxon>Vagococcus</taxon>
    </lineage>
</organism>
<sequence length="103" mass="11085">MMKYYLVLIGCLLLMLPVSLVQAEEKSYGSSGVVGFTGEYPVDNGPDTASPSPQLPNNNGNGIVSRPVLPQTGETKVSYLWLGSLLVVLSLGLLTQQKKMEEL</sequence>
<keyword evidence="6" id="KW-0812">Transmembrane</keyword>
<evidence type="ECO:0000313" key="10">
    <source>
        <dbReference type="EMBL" id="QCI86717.1"/>
    </source>
</evidence>
<evidence type="ECO:0000313" key="9">
    <source>
        <dbReference type="EMBL" id="QCI86289.1"/>
    </source>
</evidence>
<name>A0A4D7CQE3_9ENTE</name>
<evidence type="ECO:0000256" key="4">
    <source>
        <dbReference type="ARBA" id="ARBA00023088"/>
    </source>
</evidence>
<dbReference type="Pfam" id="PF00746">
    <property type="entry name" value="Gram_pos_anchor"/>
    <property type="match status" value="1"/>
</dbReference>
<feature type="chain" id="PRO_5033828006" evidence="7">
    <location>
        <begin position="24"/>
        <end position="103"/>
    </location>
</feature>
<keyword evidence="2" id="KW-0964">Secreted</keyword>
<proteinExistence type="predicted"/>
<accession>A0A4D7CQE3</accession>
<feature type="domain" description="Gram-positive cocci surface proteins LPxTG" evidence="8">
    <location>
        <begin position="67"/>
        <end position="99"/>
    </location>
</feature>
<evidence type="ECO:0000256" key="1">
    <source>
        <dbReference type="ARBA" id="ARBA00022512"/>
    </source>
</evidence>
<dbReference type="Proteomes" id="UP000298615">
    <property type="component" value="Chromosome"/>
</dbReference>
<dbReference type="RefSeq" id="WP_136953123.1">
    <property type="nucleotide sequence ID" value="NZ_CP039712.1"/>
</dbReference>
<reference evidence="9 11" key="1">
    <citation type="submission" date="2019-04" db="EMBL/GenBank/DDBJ databases">
        <title>Vagococcus sp. nov., isolated from faeces of yaks (Bos grunniens).</title>
        <authorList>
            <person name="Ge Y."/>
        </authorList>
    </citation>
    <scope>NUCLEOTIDE SEQUENCE [LARGE SCALE GENOMIC DNA]</scope>
    <source>
        <strain evidence="9 11">MN-17</strain>
    </source>
</reference>
<feature type="compositionally biased region" description="Polar residues" evidence="5">
    <location>
        <begin position="47"/>
        <end position="62"/>
    </location>
</feature>
<evidence type="ECO:0000259" key="8">
    <source>
        <dbReference type="Pfam" id="PF00746"/>
    </source>
</evidence>
<feature type="region of interest" description="Disordered" evidence="5">
    <location>
        <begin position="41"/>
        <end position="67"/>
    </location>
</feature>
<keyword evidence="4" id="KW-0572">Peptidoglycan-anchor</keyword>
<feature type="transmembrane region" description="Helical" evidence="6">
    <location>
        <begin position="77"/>
        <end position="95"/>
    </location>
</feature>
<dbReference type="EMBL" id="CP039712">
    <property type="protein sequence ID" value="QCI86717.1"/>
    <property type="molecule type" value="Genomic_DNA"/>
</dbReference>
<evidence type="ECO:0000256" key="6">
    <source>
        <dbReference type="SAM" id="Phobius"/>
    </source>
</evidence>
<evidence type="ECO:0000313" key="11">
    <source>
        <dbReference type="Proteomes" id="UP000298615"/>
    </source>
</evidence>
<dbReference type="AlphaFoldDB" id="A0A4D7CQE3"/>
<keyword evidence="1" id="KW-0134">Cell wall</keyword>
<protein>
    <submittedName>
        <fullName evidence="9">LPXTG cell wall anchor domain-containing protein</fullName>
    </submittedName>
</protein>
<evidence type="ECO:0000256" key="5">
    <source>
        <dbReference type="SAM" id="MobiDB-lite"/>
    </source>
</evidence>
<dbReference type="InterPro" id="IPR019931">
    <property type="entry name" value="LPXTG_anchor"/>
</dbReference>
<feature type="signal peptide" evidence="7">
    <location>
        <begin position="1"/>
        <end position="23"/>
    </location>
</feature>
<dbReference type="KEGG" id="vao:FA707_04615"/>
<dbReference type="NCBIfam" id="TIGR01167">
    <property type="entry name" value="LPXTG_anchor"/>
    <property type="match status" value="1"/>
</dbReference>
<gene>
    <name evidence="9" type="ORF">FA707_04615</name>
    <name evidence="10" type="ORF">FA707_06940</name>
</gene>